<dbReference type="InterPro" id="IPR052165">
    <property type="entry name" value="Membrane_assoc_protease"/>
</dbReference>
<dbReference type="EMBL" id="LBBT01000073">
    <property type="protein sequence ID" value="KKY02373.1"/>
    <property type="molecule type" value="Genomic_DNA"/>
</dbReference>
<evidence type="ECO:0000256" key="1">
    <source>
        <dbReference type="ARBA" id="ARBA00004141"/>
    </source>
</evidence>
<dbReference type="PATRIC" id="fig|1629550.3.peg.3417"/>
<dbReference type="GO" id="GO:0005886">
    <property type="term" value="C:plasma membrane"/>
    <property type="evidence" value="ECO:0007669"/>
    <property type="project" value="TreeGrafter"/>
</dbReference>
<keyword evidence="4 5" id="KW-0472">Membrane</keyword>
<dbReference type="SUPFAM" id="SSF141322">
    <property type="entry name" value="NfeD domain-like"/>
    <property type="match status" value="1"/>
</dbReference>
<comment type="subcellular location">
    <subcellularLocation>
        <location evidence="1">Membrane</location>
        <topology evidence="1">Multi-pass membrane protein</topology>
    </subcellularLocation>
</comment>
<dbReference type="AlphaFoldDB" id="A0A0M3DJ34"/>
<dbReference type="OrthoDB" id="5054at2"/>
<dbReference type="InterPro" id="IPR012340">
    <property type="entry name" value="NA-bd_OB-fold"/>
</dbReference>
<evidence type="ECO:0000259" key="6">
    <source>
        <dbReference type="Pfam" id="PF01957"/>
    </source>
</evidence>
<sequence length="141" mass="15156">MFLIWIIIGIVLLIIEAVTVSFLSIFFAIGCLIAGLASFIIPSWGAQIVIMCIVSGIGIIFGRSVLQRYFEVNKEIKPSTIDALIGKTGVVVKDISSEEPGLVKLNGEVWSATSVNSIEIPKNANVVVEKIDGVKLIVKIA</sequence>
<feature type="transmembrane region" description="Helical" evidence="5">
    <location>
        <begin position="46"/>
        <end position="66"/>
    </location>
</feature>
<keyword evidence="8" id="KW-1185">Reference proteome</keyword>
<evidence type="ECO:0000256" key="4">
    <source>
        <dbReference type="ARBA" id="ARBA00023136"/>
    </source>
</evidence>
<evidence type="ECO:0000313" key="8">
    <source>
        <dbReference type="Proteomes" id="UP000034407"/>
    </source>
</evidence>
<evidence type="ECO:0000256" key="5">
    <source>
        <dbReference type="SAM" id="Phobius"/>
    </source>
</evidence>
<organism evidence="7 8">
    <name type="scientific">Paraclostridium benzoelyticum</name>
    <dbReference type="NCBI Taxonomy" id="1629550"/>
    <lineage>
        <taxon>Bacteria</taxon>
        <taxon>Bacillati</taxon>
        <taxon>Bacillota</taxon>
        <taxon>Clostridia</taxon>
        <taxon>Peptostreptococcales</taxon>
        <taxon>Peptostreptococcaceae</taxon>
        <taxon>Paraclostridium</taxon>
    </lineage>
</organism>
<gene>
    <name evidence="7" type="ORF">VN21_03605</name>
</gene>
<proteinExistence type="predicted"/>
<keyword evidence="2 5" id="KW-0812">Transmembrane</keyword>
<reference evidence="7 8" key="1">
    <citation type="submission" date="2015-04" db="EMBL/GenBank/DDBJ databases">
        <title>Microcin producing Clostridium sp. JC272T.</title>
        <authorList>
            <person name="Jyothsna T."/>
            <person name="Sasikala C."/>
            <person name="Ramana C."/>
        </authorList>
    </citation>
    <scope>NUCLEOTIDE SEQUENCE [LARGE SCALE GENOMIC DNA]</scope>
    <source>
        <strain evidence="7 8">JC272</strain>
    </source>
</reference>
<dbReference type="InterPro" id="IPR002810">
    <property type="entry name" value="NfeD-like_C"/>
</dbReference>
<evidence type="ECO:0000313" key="7">
    <source>
        <dbReference type="EMBL" id="KKY02373.1"/>
    </source>
</evidence>
<dbReference type="Proteomes" id="UP000034407">
    <property type="component" value="Unassembled WGS sequence"/>
</dbReference>
<protein>
    <recommendedName>
        <fullName evidence="6">NfeD-like C-terminal domain-containing protein</fullName>
    </recommendedName>
</protein>
<dbReference type="RefSeq" id="WP_046822086.1">
    <property type="nucleotide sequence ID" value="NZ_JBCLWQ010000002.1"/>
</dbReference>
<evidence type="ECO:0000256" key="2">
    <source>
        <dbReference type="ARBA" id="ARBA00022692"/>
    </source>
</evidence>
<dbReference type="Gene3D" id="2.40.50.140">
    <property type="entry name" value="Nucleic acid-binding proteins"/>
    <property type="match status" value="1"/>
</dbReference>
<feature type="domain" description="NfeD-like C-terminal" evidence="6">
    <location>
        <begin position="82"/>
        <end position="139"/>
    </location>
</feature>
<keyword evidence="3 5" id="KW-1133">Transmembrane helix</keyword>
<feature type="transmembrane region" description="Helical" evidence="5">
    <location>
        <begin position="7"/>
        <end position="40"/>
    </location>
</feature>
<dbReference type="PANTHER" id="PTHR33507:SF3">
    <property type="entry name" value="INNER MEMBRANE PROTEIN YBBJ"/>
    <property type="match status" value="1"/>
</dbReference>
<accession>A0A0M3DJ34</accession>
<dbReference type="Pfam" id="PF01957">
    <property type="entry name" value="NfeD"/>
    <property type="match status" value="1"/>
</dbReference>
<dbReference type="PANTHER" id="PTHR33507">
    <property type="entry name" value="INNER MEMBRANE PROTEIN YBBJ"/>
    <property type="match status" value="1"/>
</dbReference>
<evidence type="ECO:0000256" key="3">
    <source>
        <dbReference type="ARBA" id="ARBA00022989"/>
    </source>
</evidence>
<name>A0A0M3DJ34_9FIRM</name>
<comment type="caution">
    <text evidence="7">The sequence shown here is derived from an EMBL/GenBank/DDBJ whole genome shotgun (WGS) entry which is preliminary data.</text>
</comment>